<evidence type="ECO:0000256" key="2">
    <source>
        <dbReference type="ARBA" id="ARBA00022771"/>
    </source>
</evidence>
<evidence type="ECO:0000256" key="3">
    <source>
        <dbReference type="ARBA" id="ARBA00022833"/>
    </source>
</evidence>
<feature type="domain" description="RanBP2-type" evidence="5">
    <location>
        <begin position="34"/>
        <end position="53"/>
    </location>
</feature>
<reference evidence="6" key="1">
    <citation type="submission" date="2021-01" db="EMBL/GenBank/DDBJ databases">
        <authorList>
            <person name="Corre E."/>
            <person name="Pelletier E."/>
            <person name="Niang G."/>
            <person name="Scheremetjew M."/>
            <person name="Finn R."/>
            <person name="Kale V."/>
            <person name="Holt S."/>
            <person name="Cochrane G."/>
            <person name="Meng A."/>
            <person name="Brown T."/>
            <person name="Cohen L."/>
        </authorList>
    </citation>
    <scope>NUCLEOTIDE SEQUENCE</scope>
    <source>
        <strain evidence="6">CCCM811</strain>
    </source>
</reference>
<evidence type="ECO:0000259" key="5">
    <source>
        <dbReference type="PROSITE" id="PS01358"/>
    </source>
</evidence>
<dbReference type="GO" id="GO:0008270">
    <property type="term" value="F:zinc ion binding"/>
    <property type="evidence" value="ECO:0007669"/>
    <property type="project" value="UniProtKB-KW"/>
</dbReference>
<keyword evidence="2" id="KW-0863">Zinc-finger</keyword>
<feature type="region of interest" description="Disordered" evidence="4">
    <location>
        <begin position="74"/>
        <end position="109"/>
    </location>
</feature>
<organism evidence="6">
    <name type="scientific">Lotharella globosa</name>
    <dbReference type="NCBI Taxonomy" id="91324"/>
    <lineage>
        <taxon>Eukaryota</taxon>
        <taxon>Sar</taxon>
        <taxon>Rhizaria</taxon>
        <taxon>Cercozoa</taxon>
        <taxon>Chlorarachniophyceae</taxon>
        <taxon>Lotharella</taxon>
    </lineage>
</organism>
<name>A0A7S3YS55_9EUKA</name>
<feature type="compositionally biased region" description="Basic and acidic residues" evidence="4">
    <location>
        <begin position="268"/>
        <end position="277"/>
    </location>
</feature>
<evidence type="ECO:0000256" key="4">
    <source>
        <dbReference type="SAM" id="MobiDB-lite"/>
    </source>
</evidence>
<feature type="compositionally biased region" description="Basic residues" evidence="4">
    <location>
        <begin position="89"/>
        <end position="98"/>
    </location>
</feature>
<accession>A0A7S3YS55</accession>
<evidence type="ECO:0000313" key="6">
    <source>
        <dbReference type="EMBL" id="CAE0660238.1"/>
    </source>
</evidence>
<evidence type="ECO:0000256" key="1">
    <source>
        <dbReference type="ARBA" id="ARBA00022723"/>
    </source>
</evidence>
<sequence>MAAAVMSMPHPHDTISSKKRTASALIAQAPPGQWMCGKCRFDNAPAYLFCGFCGLSKDRCDAVEAANTDQARVEAKTTLTSSPSPQPFKKNKKKKTSHSKASDHDSAKATFLPKPKLEAVVPMDDSEMLDVKTAVAVASQAKNKIKTMPDATKARANNTKATKLLPCSHFLNESASLMSGISKGIAADASVVDYDTVKDKFNPKQLHYGFAPKAHSQWHWFFVAKKKIEPMTDDDGNNKKGSYKFTIALDKFRLAQGKAQVLNDGEDGGDKEKKNSNDSDSNNNKEKKKHVFSYGCTGAKTKKTAMRKKAEFVQLALNDTEFERMDREDRARAHKASLKNMKGSTKVFIDKQGKEHPYFGMPIGAEHHWKYQDAPFLEQSLTGTAAQFQAKNVQWRELKVGKNRWALAVEGELVPDASNAKGVKLTESESILIADQIATKITPNSYHVKLKGVQFPAAGGTQAQRAASAREMLAKLADKMAEFTA</sequence>
<dbReference type="AlphaFoldDB" id="A0A7S3YS55"/>
<dbReference type="EMBL" id="HBIV01016252">
    <property type="protein sequence ID" value="CAE0660238.1"/>
    <property type="molecule type" value="Transcribed_RNA"/>
</dbReference>
<dbReference type="InterPro" id="IPR001876">
    <property type="entry name" value="Znf_RanBP2"/>
</dbReference>
<gene>
    <name evidence="6" type="ORF">LGLO00237_LOCUS11819</name>
</gene>
<feature type="region of interest" description="Disordered" evidence="4">
    <location>
        <begin position="260"/>
        <end position="288"/>
    </location>
</feature>
<keyword evidence="1" id="KW-0479">Metal-binding</keyword>
<proteinExistence type="predicted"/>
<dbReference type="PROSITE" id="PS01358">
    <property type="entry name" value="ZF_RANBP2_1"/>
    <property type="match status" value="1"/>
</dbReference>
<protein>
    <recommendedName>
        <fullName evidence="5">RanBP2-type domain-containing protein</fullName>
    </recommendedName>
</protein>
<keyword evidence="3" id="KW-0862">Zinc</keyword>